<keyword evidence="4" id="KW-1185">Reference proteome</keyword>
<evidence type="ECO:0000259" key="2">
    <source>
        <dbReference type="Pfam" id="PF14261"/>
    </source>
</evidence>
<feature type="domain" description="Transposase (putative) YhgA-like" evidence="1">
    <location>
        <begin position="11"/>
        <end position="47"/>
    </location>
</feature>
<dbReference type="RefSeq" id="WP_242513275.1">
    <property type="nucleotide sequence ID" value="NZ_NHSF01000032.1"/>
</dbReference>
<organism evidence="3 4">
    <name type="scientific">Halochromatium salexigens</name>
    <name type="common">Chromatium salexigens</name>
    <dbReference type="NCBI Taxonomy" id="49447"/>
    <lineage>
        <taxon>Bacteria</taxon>
        <taxon>Pseudomonadati</taxon>
        <taxon>Pseudomonadota</taxon>
        <taxon>Gammaproteobacteria</taxon>
        <taxon>Chromatiales</taxon>
        <taxon>Chromatiaceae</taxon>
        <taxon>Halochromatium</taxon>
    </lineage>
</organism>
<dbReference type="InterPro" id="IPR006842">
    <property type="entry name" value="Transposase_31"/>
</dbReference>
<name>A0AAJ0UER5_HALSE</name>
<dbReference type="Pfam" id="PF14261">
    <property type="entry name" value="DUF4351"/>
    <property type="match status" value="1"/>
</dbReference>
<dbReference type="InterPro" id="IPR025587">
    <property type="entry name" value="DUF4351"/>
</dbReference>
<gene>
    <name evidence="3" type="ORF">CCR82_05325</name>
</gene>
<evidence type="ECO:0000313" key="4">
    <source>
        <dbReference type="Proteomes" id="UP001296967"/>
    </source>
</evidence>
<dbReference type="EMBL" id="NHSF01000032">
    <property type="protein sequence ID" value="MBK5929963.1"/>
    <property type="molecule type" value="Genomic_DNA"/>
</dbReference>
<dbReference type="Pfam" id="PF04754">
    <property type="entry name" value="Transposase_31"/>
    <property type="match status" value="1"/>
</dbReference>
<dbReference type="AlphaFoldDB" id="A0AAJ0UER5"/>
<reference evidence="3" key="1">
    <citation type="submission" date="2017-05" db="EMBL/GenBank/DDBJ databases">
        <authorList>
            <person name="Imhoff J.F."/>
            <person name="Rahn T."/>
            <person name="Kuenzel S."/>
            <person name="Neulinger S.C."/>
        </authorList>
    </citation>
    <scope>NUCLEOTIDE SEQUENCE</scope>
    <source>
        <strain evidence="3">DSM 4395</strain>
    </source>
</reference>
<sequence>MISKTMEEINNPHDVYFRESFTRREIAQDFLRQQLPAELLELEQLTDFLIMLGEMTPLEQTRAYREIVAKNQPIWLEEGRQREVQLALRLLRRRLSKLTKAQQASVQSLPVEQLEDLGEALPRLQRRR</sequence>
<dbReference type="Proteomes" id="UP001296967">
    <property type="component" value="Unassembled WGS sequence"/>
</dbReference>
<evidence type="ECO:0000259" key="1">
    <source>
        <dbReference type="Pfam" id="PF04754"/>
    </source>
</evidence>
<accession>A0AAJ0UER5</accession>
<evidence type="ECO:0000313" key="3">
    <source>
        <dbReference type="EMBL" id="MBK5929963.1"/>
    </source>
</evidence>
<feature type="domain" description="DUF4351" evidence="2">
    <location>
        <begin position="78"/>
        <end position="121"/>
    </location>
</feature>
<protein>
    <submittedName>
        <fullName evidence="3">Uncharacterized protein</fullName>
    </submittedName>
</protein>
<proteinExistence type="predicted"/>
<reference evidence="3" key="2">
    <citation type="journal article" date="2020" name="Microorganisms">
        <title>Osmotic Adaptation and Compatible Solute Biosynthesis of Phototrophic Bacteria as Revealed from Genome Analyses.</title>
        <authorList>
            <person name="Imhoff J.F."/>
            <person name="Rahn T."/>
            <person name="Kunzel S."/>
            <person name="Keller A."/>
            <person name="Neulinger S.C."/>
        </authorList>
    </citation>
    <scope>NUCLEOTIDE SEQUENCE</scope>
    <source>
        <strain evidence="3">DSM 4395</strain>
    </source>
</reference>
<comment type="caution">
    <text evidence="3">The sequence shown here is derived from an EMBL/GenBank/DDBJ whole genome shotgun (WGS) entry which is preliminary data.</text>
</comment>